<protein>
    <submittedName>
        <fullName evidence="2">GNAT family N-acetyltransferase</fullName>
    </submittedName>
</protein>
<proteinExistence type="predicted"/>
<feature type="domain" description="N-acetyltransferase" evidence="1">
    <location>
        <begin position="14"/>
        <end position="170"/>
    </location>
</feature>
<dbReference type="InterPro" id="IPR000182">
    <property type="entry name" value="GNAT_dom"/>
</dbReference>
<organism evidence="2 3">
    <name type="scientific">Ensifer canadensis</name>
    <dbReference type="NCBI Taxonomy" id="555315"/>
    <lineage>
        <taxon>Bacteria</taxon>
        <taxon>Pseudomonadati</taxon>
        <taxon>Pseudomonadota</taxon>
        <taxon>Alphaproteobacteria</taxon>
        <taxon>Hyphomicrobiales</taxon>
        <taxon>Rhizobiaceae</taxon>
        <taxon>Sinorhizobium/Ensifer group</taxon>
        <taxon>Ensifer</taxon>
    </lineage>
</organism>
<reference evidence="2 3" key="1">
    <citation type="submission" date="2020-01" db="EMBL/GenBank/DDBJ databases">
        <title>Draft genome assembly of Ensifer adhaerens T173.</title>
        <authorList>
            <person name="Craig J.E."/>
            <person name="Stinchcombe J.R."/>
        </authorList>
    </citation>
    <scope>NUCLEOTIDE SEQUENCE [LARGE SCALE GENOMIC DNA]</scope>
    <source>
        <strain evidence="2 3">T173</strain>
    </source>
</reference>
<dbReference type="PROSITE" id="PS51186">
    <property type="entry name" value="GNAT"/>
    <property type="match status" value="1"/>
</dbReference>
<dbReference type="Gene3D" id="3.40.630.30">
    <property type="match status" value="1"/>
</dbReference>
<accession>A0AAW4FLX7</accession>
<dbReference type="PANTHER" id="PTHR43072">
    <property type="entry name" value="N-ACETYLTRANSFERASE"/>
    <property type="match status" value="1"/>
</dbReference>
<dbReference type="EMBL" id="WXFA01000008">
    <property type="protein sequence ID" value="MBM3092051.1"/>
    <property type="molecule type" value="Genomic_DNA"/>
</dbReference>
<dbReference type="PANTHER" id="PTHR43072:SF60">
    <property type="entry name" value="L-2,4-DIAMINOBUTYRIC ACID ACETYLTRANSFERASE"/>
    <property type="match status" value="1"/>
</dbReference>
<dbReference type="Proteomes" id="UP000744980">
    <property type="component" value="Unassembled WGS sequence"/>
</dbReference>
<dbReference type="GO" id="GO:0016747">
    <property type="term" value="F:acyltransferase activity, transferring groups other than amino-acyl groups"/>
    <property type="evidence" value="ECO:0007669"/>
    <property type="project" value="InterPro"/>
</dbReference>
<dbReference type="AlphaFoldDB" id="A0AAW4FLX7"/>
<comment type="caution">
    <text evidence="2">The sequence shown here is derived from an EMBL/GenBank/DDBJ whole genome shotgun (WGS) entry which is preliminary data.</text>
</comment>
<dbReference type="SUPFAM" id="SSF55729">
    <property type="entry name" value="Acyl-CoA N-acyltransferases (Nat)"/>
    <property type="match status" value="1"/>
</dbReference>
<dbReference type="CDD" id="cd04301">
    <property type="entry name" value="NAT_SF"/>
    <property type="match status" value="1"/>
</dbReference>
<evidence type="ECO:0000259" key="1">
    <source>
        <dbReference type="PROSITE" id="PS51186"/>
    </source>
</evidence>
<evidence type="ECO:0000313" key="3">
    <source>
        <dbReference type="Proteomes" id="UP000744980"/>
    </source>
</evidence>
<dbReference type="Pfam" id="PF00583">
    <property type="entry name" value="Acetyltransf_1"/>
    <property type="match status" value="1"/>
</dbReference>
<sequence>MDKTTTFPISLSGFEIEGLIEADAPRLMPLYQNCQDYVVLERGHPPDATVAIEEFQSFPPGRTEADKFVFGLKSGAGNLIGMLACDRNYPQEKSWWIALLMIDPAFRRHGAAKTLCDDFFSWLKTQGADRVELAVFAENEQGLRFWEGQGFEMVRTAGPVPIGTKQHRMEVLGRSL</sequence>
<dbReference type="RefSeq" id="WP_025427513.1">
    <property type="nucleotide sequence ID" value="NZ_CP083370.1"/>
</dbReference>
<gene>
    <name evidence="2" type="ORF">GFB56_14660</name>
</gene>
<keyword evidence="3" id="KW-1185">Reference proteome</keyword>
<evidence type="ECO:0000313" key="2">
    <source>
        <dbReference type="EMBL" id="MBM3092051.1"/>
    </source>
</evidence>
<dbReference type="InterPro" id="IPR016181">
    <property type="entry name" value="Acyl_CoA_acyltransferase"/>
</dbReference>
<name>A0AAW4FLX7_9HYPH</name>